<keyword evidence="2" id="KW-1185">Reference proteome</keyword>
<protein>
    <submittedName>
        <fullName evidence="1">Uncharacterized protein</fullName>
    </submittedName>
</protein>
<organism evidence="1 2">
    <name type="scientific">Corynespora cassiicola Philippines</name>
    <dbReference type="NCBI Taxonomy" id="1448308"/>
    <lineage>
        <taxon>Eukaryota</taxon>
        <taxon>Fungi</taxon>
        <taxon>Dikarya</taxon>
        <taxon>Ascomycota</taxon>
        <taxon>Pezizomycotina</taxon>
        <taxon>Dothideomycetes</taxon>
        <taxon>Pleosporomycetidae</taxon>
        <taxon>Pleosporales</taxon>
        <taxon>Corynesporascaceae</taxon>
        <taxon>Corynespora</taxon>
    </lineage>
</organism>
<name>A0A2T2NIY8_CORCC</name>
<dbReference type="AlphaFoldDB" id="A0A2T2NIY8"/>
<evidence type="ECO:0000313" key="2">
    <source>
        <dbReference type="Proteomes" id="UP000240883"/>
    </source>
</evidence>
<gene>
    <name evidence="1" type="ORF">BS50DRAFT_575417</name>
</gene>
<dbReference type="Proteomes" id="UP000240883">
    <property type="component" value="Unassembled WGS sequence"/>
</dbReference>
<proteinExistence type="predicted"/>
<reference evidence="1 2" key="1">
    <citation type="journal article" date="2018" name="Front. Microbiol.">
        <title>Genome-Wide Analysis of Corynespora cassiicola Leaf Fall Disease Putative Effectors.</title>
        <authorList>
            <person name="Lopez D."/>
            <person name="Ribeiro S."/>
            <person name="Label P."/>
            <person name="Fumanal B."/>
            <person name="Venisse J.S."/>
            <person name="Kohler A."/>
            <person name="de Oliveira R.R."/>
            <person name="Labutti K."/>
            <person name="Lipzen A."/>
            <person name="Lail K."/>
            <person name="Bauer D."/>
            <person name="Ohm R.A."/>
            <person name="Barry K.W."/>
            <person name="Spatafora J."/>
            <person name="Grigoriev I.V."/>
            <person name="Martin F.M."/>
            <person name="Pujade-Renaud V."/>
        </authorList>
    </citation>
    <scope>NUCLEOTIDE SEQUENCE [LARGE SCALE GENOMIC DNA]</scope>
    <source>
        <strain evidence="1 2">Philippines</strain>
    </source>
</reference>
<sequence>MRVPSLTSPLATWAHVASFFFSQPRAKRREGKVEMRIQTANGAFGNGMRHVPRRRRTGRGWPLPWGVGARMYEFVSGFY</sequence>
<dbReference type="EMBL" id="KZ678137">
    <property type="protein sequence ID" value="PSN65394.1"/>
    <property type="molecule type" value="Genomic_DNA"/>
</dbReference>
<accession>A0A2T2NIY8</accession>
<evidence type="ECO:0000313" key="1">
    <source>
        <dbReference type="EMBL" id="PSN65394.1"/>
    </source>
</evidence>